<comment type="caution">
    <text evidence="1">The sequence shown here is derived from an EMBL/GenBank/DDBJ whole genome shotgun (WGS) entry which is preliminary data.</text>
</comment>
<reference evidence="2" key="1">
    <citation type="journal article" date="2022" name="Mol. Ecol. Resour.">
        <title>The genomes of chicory, endive, great burdock and yacon provide insights into Asteraceae palaeo-polyploidization history and plant inulin production.</title>
        <authorList>
            <person name="Fan W."/>
            <person name="Wang S."/>
            <person name="Wang H."/>
            <person name="Wang A."/>
            <person name="Jiang F."/>
            <person name="Liu H."/>
            <person name="Zhao H."/>
            <person name="Xu D."/>
            <person name="Zhang Y."/>
        </authorList>
    </citation>
    <scope>NUCLEOTIDE SEQUENCE [LARGE SCALE GENOMIC DNA]</scope>
    <source>
        <strain evidence="2">cv. Niubang</strain>
    </source>
</reference>
<gene>
    <name evidence="1" type="ORF">L6452_02439</name>
</gene>
<dbReference type="EMBL" id="CM042047">
    <property type="protein sequence ID" value="KAI3771278.1"/>
    <property type="molecule type" value="Genomic_DNA"/>
</dbReference>
<protein>
    <submittedName>
        <fullName evidence="1">Uncharacterized protein</fullName>
    </submittedName>
</protein>
<sequence>MMNLVRVSRATTLREAIEEAQLIEDSYARIRWRGAEWSRKGSGKGVPHLRRGQTTSTTINEGMVQDGIPRGVQNAEANTMALAIRIRVLNVGNPVTVTVTIQSKSEFVSGVKSRAMLGSNARRQRRTLAEAKSSFCPKLSMPTTSLEEALVIELADGDQVVVRNILRNCKLEIEGREFLIDLMPMVIGGFDVVVGMDWVSTNHPAILCAKKLIRIPSSDGHAATVYGERRKGEVAIINMEFSDVFPDDLPNLPPDLQVEFKIDLIPGAAPIARAPYRLAPSEMKEMMSQLQDLLEKGFVRPSSSPWGAPVLFAKKKDGTMRMCIDYMALNKVTVKNKYPLPRIDDLFDQLQGAGCFSKIDFHLGYHQVKVKGEDIAKTAFRTRYGRYEFLVMPFGMTNAPAVFMDLMNRVCRPFLDRSVIVDPPKIEAMMNREPPKSPSEIRSFLGLAGYYRRFIQDFSKIASSLTMLTKKNVKFVRTKEQEKAFRNLQRKLCEAPILSLSEGSEDFVVYNDASQMGLGCVLMQRVKVIAYASRQLKVYEVDHVTPVISGCWRWKSRVSGLRKGPVTMIGLSQSHAMYRDHRRVGDITMLQCPGHCRWSMSHHDETPSCGNMETFDQGFIISIFFFNLKLIVGFSRFSSKPKWFLETFGLEDSSFFKGAQVRVKSRFSLNLASCPKDALVRLRMSTLSTLGMDQLKSEDFGSLVLTYDVGLLRRAKCSFGYKGNVPQRDGWREYRHEGYDSNSDKWSKDNLSCRQRSFEKNRFRVRNLSKVGRIVTPVISVSIGHPDISVACKQWGIVGKCFVLSPLEYRGCWRWKSRVSGLQKGPVTMTGDYDSVIVAMSQSHAMYCGHRIVGDIAMLQCPGHCRWPMSHHRPTAVKFLETLGLEDSSFFKGAQVGVKSRFSLNLAR</sequence>
<proteinExistence type="predicted"/>
<evidence type="ECO:0000313" key="2">
    <source>
        <dbReference type="Proteomes" id="UP001055879"/>
    </source>
</evidence>
<evidence type="ECO:0000313" key="1">
    <source>
        <dbReference type="EMBL" id="KAI3771278.1"/>
    </source>
</evidence>
<keyword evidence="2" id="KW-1185">Reference proteome</keyword>
<organism evidence="1 2">
    <name type="scientific">Arctium lappa</name>
    <name type="common">Greater burdock</name>
    <name type="synonym">Lappa major</name>
    <dbReference type="NCBI Taxonomy" id="4217"/>
    <lineage>
        <taxon>Eukaryota</taxon>
        <taxon>Viridiplantae</taxon>
        <taxon>Streptophyta</taxon>
        <taxon>Embryophyta</taxon>
        <taxon>Tracheophyta</taxon>
        <taxon>Spermatophyta</taxon>
        <taxon>Magnoliopsida</taxon>
        <taxon>eudicotyledons</taxon>
        <taxon>Gunneridae</taxon>
        <taxon>Pentapetalae</taxon>
        <taxon>asterids</taxon>
        <taxon>campanulids</taxon>
        <taxon>Asterales</taxon>
        <taxon>Asteraceae</taxon>
        <taxon>Carduoideae</taxon>
        <taxon>Cardueae</taxon>
        <taxon>Arctiinae</taxon>
        <taxon>Arctium</taxon>
    </lineage>
</organism>
<dbReference type="Proteomes" id="UP001055879">
    <property type="component" value="Linkage Group LG01"/>
</dbReference>
<name>A0ACB9FIV4_ARCLA</name>
<accession>A0ACB9FIV4</accession>
<reference evidence="1 2" key="2">
    <citation type="journal article" date="2022" name="Mol. Ecol. Resour.">
        <title>The genomes of chicory, endive, great burdock and yacon provide insights into Asteraceae paleo-polyploidization history and plant inulin production.</title>
        <authorList>
            <person name="Fan W."/>
            <person name="Wang S."/>
            <person name="Wang H."/>
            <person name="Wang A."/>
            <person name="Jiang F."/>
            <person name="Liu H."/>
            <person name="Zhao H."/>
            <person name="Xu D."/>
            <person name="Zhang Y."/>
        </authorList>
    </citation>
    <scope>NUCLEOTIDE SEQUENCE [LARGE SCALE GENOMIC DNA]</scope>
    <source>
        <strain evidence="2">cv. Niubang</strain>
    </source>
</reference>